<evidence type="ECO:0000313" key="2">
    <source>
        <dbReference type="Proteomes" id="UP000002785"/>
    </source>
</evidence>
<keyword evidence="2" id="KW-1185">Reference proteome</keyword>
<proteinExistence type="predicted"/>
<dbReference type="HOGENOM" id="CLU_125490_1_0_11"/>
<organism evidence="1 2">
    <name type="scientific">Streptomyces sviceus (strain ATCC 29083 / DSM 924 / JCM 4929 / NBRC 13980 / NCIMB 11184 / NRRL 5439 / UC 5370)</name>
    <dbReference type="NCBI Taxonomy" id="463191"/>
    <lineage>
        <taxon>Bacteria</taxon>
        <taxon>Bacillati</taxon>
        <taxon>Actinomycetota</taxon>
        <taxon>Actinomycetes</taxon>
        <taxon>Kitasatosporales</taxon>
        <taxon>Streptomycetaceae</taxon>
        <taxon>Streptomyces</taxon>
    </lineage>
</organism>
<dbReference type="AlphaFoldDB" id="B5HQG8"/>
<sequence length="138" mass="14098">MAYIFPRRHQVGVSLSALRLLSLQSHPVIAIWCGSQTLTLGDEMRKLRNVAVVAAAIGSIGLMGGTAYAGGHGEGGEGGDQFSVTQSSNCKSHDLNLDILGQVGVLNGLLGNALNGEGNPGAQSTDIGSTMGCNNSAF</sequence>
<evidence type="ECO:0000313" key="1">
    <source>
        <dbReference type="EMBL" id="EDY55073.1"/>
    </source>
</evidence>
<gene>
    <name evidence="1" type="ORF">SSEG_01653</name>
</gene>
<name>B5HQG8_STRX2</name>
<dbReference type="eggNOG" id="ENOG5031QY4">
    <property type="taxonomic scope" value="Bacteria"/>
</dbReference>
<accession>B5HQG8</accession>
<reference evidence="1" key="1">
    <citation type="submission" date="2009-10" db="EMBL/GenBank/DDBJ databases">
        <title>The genome sequence of Streptomyces sviceus strain ATCC 29083.</title>
        <authorList>
            <consortium name="The Broad Institute Genome Sequencing Platform"/>
            <consortium name="Broad Institute Microbial Sequencing Center"/>
            <person name="Fischbach M."/>
            <person name="Godfrey P."/>
            <person name="Ward D."/>
            <person name="Young S."/>
            <person name="Zeng Q."/>
            <person name="Koehrsen M."/>
            <person name="Alvarado L."/>
            <person name="Berlin A.M."/>
            <person name="Bochicchio J."/>
            <person name="Borenstein D."/>
            <person name="Chapman S.B."/>
            <person name="Chen Z."/>
            <person name="Engels R."/>
            <person name="Freedman E."/>
            <person name="Gellesch M."/>
            <person name="Goldberg J."/>
            <person name="Griggs A."/>
            <person name="Gujja S."/>
            <person name="Heilman E.R."/>
            <person name="Heiman D.I."/>
            <person name="Hepburn T.A."/>
            <person name="Howarth C."/>
            <person name="Jen D."/>
            <person name="Larson L."/>
            <person name="Lewis B."/>
            <person name="Mehta T."/>
            <person name="Park D."/>
            <person name="Pearson M."/>
            <person name="Richards J."/>
            <person name="Roberts A."/>
            <person name="Saif S."/>
            <person name="Shea T.D."/>
            <person name="Shenoy N."/>
            <person name="Sisk P."/>
            <person name="Stolte C."/>
            <person name="Sykes S.N."/>
            <person name="Thomson T."/>
            <person name="Walk T."/>
            <person name="White J."/>
            <person name="Yandava C."/>
            <person name="Straight P."/>
            <person name="Clardy J."/>
            <person name="Hung D."/>
            <person name="Kolter R."/>
            <person name="Mekalanos J."/>
            <person name="Walker S."/>
            <person name="Walsh C.T."/>
            <person name="Wieland-Brown L.C."/>
            <person name="Haas B."/>
            <person name="Nusbaum C."/>
            <person name="Birren B."/>
        </authorList>
    </citation>
    <scope>NUCLEOTIDE SEQUENCE [LARGE SCALE GENOMIC DNA]</scope>
    <source>
        <strain evidence="1">ATCC 29083</strain>
    </source>
</reference>
<dbReference type="EMBL" id="CM000951">
    <property type="protein sequence ID" value="EDY55073.1"/>
    <property type="molecule type" value="Genomic_DNA"/>
</dbReference>
<dbReference type="Proteomes" id="UP000002785">
    <property type="component" value="Chromosome"/>
</dbReference>
<protein>
    <submittedName>
        <fullName evidence="1">Uncharacterized protein</fullName>
    </submittedName>
</protein>